<dbReference type="InterPro" id="IPR000626">
    <property type="entry name" value="Ubiquitin-like_dom"/>
</dbReference>
<dbReference type="GO" id="GO:0004190">
    <property type="term" value="F:aspartic-type endopeptidase activity"/>
    <property type="evidence" value="ECO:0007669"/>
    <property type="project" value="UniProtKB-KW"/>
</dbReference>
<dbReference type="OrthoDB" id="1047367at2759"/>
<dbReference type="CDD" id="cd01796">
    <property type="entry name" value="Ubl_Ddi1_like"/>
    <property type="match status" value="1"/>
</dbReference>
<evidence type="ECO:0000313" key="9">
    <source>
        <dbReference type="EMBL" id="CAF3587834.1"/>
    </source>
</evidence>
<dbReference type="SUPFAM" id="SSF54236">
    <property type="entry name" value="Ubiquitin-like"/>
    <property type="match status" value="1"/>
</dbReference>
<keyword evidence="4" id="KW-0378">Hydrolase</keyword>
<dbReference type="InterPro" id="IPR029071">
    <property type="entry name" value="Ubiquitin-like_domsf"/>
</dbReference>
<name>A0A813SM92_9BILA</name>
<feature type="domain" description="Ubiquitin-like" evidence="7">
    <location>
        <begin position="16"/>
        <end position="84"/>
    </location>
</feature>
<comment type="caution">
    <text evidence="8">The sequence shown here is derived from an EMBL/GenBank/DDBJ whole genome shotgun (WGS) entry which is preliminary data.</text>
</comment>
<organism evidence="8 10">
    <name type="scientific">Didymodactylos carnosus</name>
    <dbReference type="NCBI Taxonomy" id="1234261"/>
    <lineage>
        <taxon>Eukaryota</taxon>
        <taxon>Metazoa</taxon>
        <taxon>Spiralia</taxon>
        <taxon>Gnathifera</taxon>
        <taxon>Rotifera</taxon>
        <taxon>Eurotatoria</taxon>
        <taxon>Bdelloidea</taxon>
        <taxon>Philodinida</taxon>
        <taxon>Philodinidae</taxon>
        <taxon>Didymodactylos</taxon>
    </lineage>
</organism>
<dbReference type="SMART" id="SM00213">
    <property type="entry name" value="UBQ"/>
    <property type="match status" value="1"/>
</dbReference>
<dbReference type="Proteomes" id="UP000663829">
    <property type="component" value="Unassembled WGS sequence"/>
</dbReference>
<accession>A0A813SM92</accession>
<dbReference type="PANTHER" id="PTHR15397:SF3">
    <property type="entry name" value="DNA DAMAGE INDUCIBLE 1 HOMOLOG 2"/>
    <property type="match status" value="1"/>
</dbReference>
<evidence type="ECO:0000313" key="10">
    <source>
        <dbReference type="Proteomes" id="UP000663829"/>
    </source>
</evidence>
<protein>
    <recommendedName>
        <fullName evidence="7">Ubiquitin-like domain-containing protein</fullName>
    </recommendedName>
</protein>
<feature type="signal peptide" evidence="6">
    <location>
        <begin position="1"/>
        <end position="17"/>
    </location>
</feature>
<keyword evidence="3" id="KW-0064">Aspartyl protease</keyword>
<dbReference type="PANTHER" id="PTHR15397">
    <property type="entry name" value="SODIUM-GLUCOSE COTRANSPORTER REGULATORY PROTEIN -RELATED"/>
    <property type="match status" value="1"/>
</dbReference>
<feature type="region of interest" description="Disordered" evidence="5">
    <location>
        <begin position="94"/>
        <end position="113"/>
    </location>
</feature>
<evidence type="ECO:0000313" key="8">
    <source>
        <dbReference type="EMBL" id="CAF0802662.1"/>
    </source>
</evidence>
<evidence type="ECO:0000256" key="3">
    <source>
        <dbReference type="ARBA" id="ARBA00022750"/>
    </source>
</evidence>
<keyword evidence="6" id="KW-0732">Signal</keyword>
<dbReference type="Proteomes" id="UP000681722">
    <property type="component" value="Unassembled WGS sequence"/>
</dbReference>
<evidence type="ECO:0000256" key="2">
    <source>
        <dbReference type="ARBA" id="ARBA00022670"/>
    </source>
</evidence>
<keyword evidence="10" id="KW-1185">Reference proteome</keyword>
<dbReference type="Gene3D" id="3.10.20.90">
    <property type="entry name" value="Phosphatidylinositol 3-kinase Catalytic Subunit, Chain A, domain 1"/>
    <property type="match status" value="1"/>
</dbReference>
<comment type="similarity">
    <text evidence="1">Belongs to the DDI1 family.</text>
</comment>
<dbReference type="PROSITE" id="PS50053">
    <property type="entry name" value="UBIQUITIN_2"/>
    <property type="match status" value="1"/>
</dbReference>
<sequence length="164" mass="18427">MIIQVLIILLFFKYNMHITVTTFDGQHVLSIDVNNELDLNSLKVLCEDELKIKASEMMLMHNGKPLTDDRRTLGDYNIKDNDLLSCHRLRGGQTSSSGGISYTHGGPQQQQQQQFDLSNPRQLFNMIRSNPQLLVQLRRGNPSVGDAISSNNYSKCLAKACVCS</sequence>
<keyword evidence="2" id="KW-0645">Protease</keyword>
<proteinExistence type="inferred from homology"/>
<dbReference type="EMBL" id="CAJOBC010000450">
    <property type="protein sequence ID" value="CAF3587834.1"/>
    <property type="molecule type" value="Genomic_DNA"/>
</dbReference>
<evidence type="ECO:0000256" key="4">
    <source>
        <dbReference type="ARBA" id="ARBA00022801"/>
    </source>
</evidence>
<dbReference type="EMBL" id="CAJNOQ010000450">
    <property type="protein sequence ID" value="CAF0802662.1"/>
    <property type="molecule type" value="Genomic_DNA"/>
</dbReference>
<dbReference type="InterPro" id="IPR033882">
    <property type="entry name" value="DDI1_N"/>
</dbReference>
<gene>
    <name evidence="8" type="ORF">GPM918_LOCUS3601</name>
    <name evidence="9" type="ORF">SRO942_LOCUS3601</name>
</gene>
<evidence type="ECO:0000256" key="1">
    <source>
        <dbReference type="ARBA" id="ARBA00009136"/>
    </source>
</evidence>
<dbReference type="Pfam" id="PF00240">
    <property type="entry name" value="ubiquitin"/>
    <property type="match status" value="1"/>
</dbReference>
<dbReference type="AlphaFoldDB" id="A0A813SM92"/>
<evidence type="ECO:0000256" key="5">
    <source>
        <dbReference type="SAM" id="MobiDB-lite"/>
    </source>
</evidence>
<reference evidence="8" key="1">
    <citation type="submission" date="2021-02" db="EMBL/GenBank/DDBJ databases">
        <authorList>
            <person name="Nowell W R."/>
        </authorList>
    </citation>
    <scope>NUCLEOTIDE SEQUENCE</scope>
</reference>
<evidence type="ECO:0000259" key="7">
    <source>
        <dbReference type="PROSITE" id="PS50053"/>
    </source>
</evidence>
<feature type="chain" id="PRO_5035683152" description="Ubiquitin-like domain-containing protein" evidence="6">
    <location>
        <begin position="18"/>
        <end position="164"/>
    </location>
</feature>
<evidence type="ECO:0000256" key="6">
    <source>
        <dbReference type="SAM" id="SignalP"/>
    </source>
</evidence>
<dbReference type="GO" id="GO:0006508">
    <property type="term" value="P:proteolysis"/>
    <property type="evidence" value="ECO:0007669"/>
    <property type="project" value="UniProtKB-KW"/>
</dbReference>